<accession>A0A2N6KJA0</accession>
<keyword evidence="10" id="KW-0813">Transport</keyword>
<organism evidence="11 12">
    <name type="scientific">Fischerella thermalis CCMEE 5268</name>
    <dbReference type="NCBI Taxonomy" id="2019662"/>
    <lineage>
        <taxon>Bacteria</taxon>
        <taxon>Bacillati</taxon>
        <taxon>Cyanobacteriota</taxon>
        <taxon>Cyanophyceae</taxon>
        <taxon>Nostocales</taxon>
        <taxon>Hapalosiphonaceae</taxon>
        <taxon>Fischerella</taxon>
    </lineage>
</organism>
<evidence type="ECO:0000256" key="5">
    <source>
        <dbReference type="ARBA" id="ARBA00023136"/>
    </source>
</evidence>
<dbReference type="HAMAP" id="MF_00454">
    <property type="entry name" value="FluC"/>
    <property type="match status" value="1"/>
</dbReference>
<dbReference type="GO" id="GO:0005886">
    <property type="term" value="C:plasma membrane"/>
    <property type="evidence" value="ECO:0007669"/>
    <property type="project" value="UniProtKB-SubCell"/>
</dbReference>
<keyword evidence="6 10" id="KW-0407">Ion channel</keyword>
<evidence type="ECO:0000313" key="11">
    <source>
        <dbReference type="EMBL" id="PLZ99680.1"/>
    </source>
</evidence>
<dbReference type="GO" id="GO:0140114">
    <property type="term" value="P:cellular detoxification of fluoride"/>
    <property type="evidence" value="ECO:0007669"/>
    <property type="project" value="UniProtKB-UniRule"/>
</dbReference>
<evidence type="ECO:0000256" key="3">
    <source>
        <dbReference type="ARBA" id="ARBA00022692"/>
    </source>
</evidence>
<keyword evidence="10" id="KW-0479">Metal-binding</keyword>
<gene>
    <name evidence="10" type="primary">fluC</name>
    <name evidence="10" type="synonym">crcB</name>
    <name evidence="11" type="ORF">CEN50_06265</name>
</gene>
<evidence type="ECO:0000256" key="4">
    <source>
        <dbReference type="ARBA" id="ARBA00022989"/>
    </source>
</evidence>
<comment type="catalytic activity">
    <reaction evidence="8">
        <text>fluoride(in) = fluoride(out)</text>
        <dbReference type="Rhea" id="RHEA:76159"/>
        <dbReference type="ChEBI" id="CHEBI:17051"/>
    </reaction>
    <physiologicalReaction direction="left-to-right" evidence="8">
        <dbReference type="Rhea" id="RHEA:76160"/>
    </physiologicalReaction>
</comment>
<evidence type="ECO:0000256" key="10">
    <source>
        <dbReference type="HAMAP-Rule" id="MF_00454"/>
    </source>
</evidence>
<comment type="activity regulation">
    <text evidence="10">Na(+) is not transported, but it plays an essential structural role and its presence is essential for fluoride channel function.</text>
</comment>
<dbReference type="Proteomes" id="UP000235025">
    <property type="component" value="Unassembled WGS sequence"/>
</dbReference>
<feature type="transmembrane region" description="Helical" evidence="10">
    <location>
        <begin position="74"/>
        <end position="92"/>
    </location>
</feature>
<feature type="binding site" evidence="10">
    <location>
        <position position="85"/>
    </location>
    <ligand>
        <name>Na(+)</name>
        <dbReference type="ChEBI" id="CHEBI:29101"/>
        <note>structural</note>
    </ligand>
</feature>
<keyword evidence="4 10" id="KW-1133">Transmembrane helix</keyword>
<name>A0A2N6KJA0_9CYAN</name>
<feature type="transmembrane region" description="Helical" evidence="10">
    <location>
        <begin position="7"/>
        <end position="27"/>
    </location>
</feature>
<dbReference type="Pfam" id="PF02537">
    <property type="entry name" value="CRCB"/>
    <property type="match status" value="1"/>
</dbReference>
<evidence type="ECO:0000256" key="8">
    <source>
        <dbReference type="ARBA" id="ARBA00035585"/>
    </source>
</evidence>
<keyword evidence="10" id="KW-0406">Ion transport</keyword>
<proteinExistence type="inferred from homology"/>
<keyword evidence="10" id="KW-0915">Sodium</keyword>
<evidence type="ECO:0000256" key="6">
    <source>
        <dbReference type="ARBA" id="ARBA00023303"/>
    </source>
</evidence>
<feature type="binding site" evidence="10">
    <location>
        <position position="82"/>
    </location>
    <ligand>
        <name>Na(+)</name>
        <dbReference type="ChEBI" id="CHEBI:29101"/>
        <note>structural</note>
    </ligand>
</feature>
<keyword evidence="3 10" id="KW-0812">Transmembrane</keyword>
<reference evidence="11 12" key="1">
    <citation type="submission" date="2017-07" db="EMBL/GenBank/DDBJ databases">
        <title>Genomes of Fischerella (Mastigocladus) sp. strains.</title>
        <authorList>
            <person name="Miller S.R."/>
        </authorList>
    </citation>
    <scope>NUCLEOTIDE SEQUENCE [LARGE SCALE GENOMIC DNA]</scope>
    <source>
        <strain evidence="11 12">CCMEE 5268</strain>
    </source>
</reference>
<evidence type="ECO:0000256" key="7">
    <source>
        <dbReference type="ARBA" id="ARBA00035120"/>
    </source>
</evidence>
<dbReference type="InterPro" id="IPR003691">
    <property type="entry name" value="FluC"/>
</dbReference>
<dbReference type="EMBL" id="NMQA01000064">
    <property type="protein sequence ID" value="PLZ99680.1"/>
    <property type="molecule type" value="Genomic_DNA"/>
</dbReference>
<feature type="transmembrane region" description="Helical" evidence="10">
    <location>
        <begin position="39"/>
        <end position="62"/>
    </location>
</feature>
<comment type="similarity">
    <text evidence="7 10">Belongs to the fluoride channel Fluc/FEX (TC 1.A.43) family.</text>
</comment>
<evidence type="ECO:0000256" key="9">
    <source>
        <dbReference type="ARBA" id="ARBA00049940"/>
    </source>
</evidence>
<keyword evidence="5 10" id="KW-0472">Membrane</keyword>
<dbReference type="RefSeq" id="WP_102171915.1">
    <property type="nucleotide sequence ID" value="NZ_NMQA01000064.1"/>
</dbReference>
<evidence type="ECO:0000256" key="2">
    <source>
        <dbReference type="ARBA" id="ARBA00022475"/>
    </source>
</evidence>
<dbReference type="GO" id="GO:0062054">
    <property type="term" value="F:fluoride channel activity"/>
    <property type="evidence" value="ECO:0007669"/>
    <property type="project" value="UniProtKB-UniRule"/>
</dbReference>
<dbReference type="NCBIfam" id="TIGR00494">
    <property type="entry name" value="crcB"/>
    <property type="match status" value="1"/>
</dbReference>
<protein>
    <recommendedName>
        <fullName evidence="10">Fluoride-specific ion channel FluC</fullName>
    </recommendedName>
</protein>
<sequence>MLQNPAVRTFFGISIGAIAGALSRYYLGLWFTQIFGTEFPYSTLIINVSGCFVMGFFTTLALGRLIAIHPDIRLLVTTGFLGSYTTFSTYELDTAKLFQERNLEVDLVYWLSSAVLTLLSLLLGNALAEFIRIKEES</sequence>
<comment type="function">
    <text evidence="9 10">Fluoride-specific ion channel. Important for reducing fluoride concentration in the cell, thus reducing its toxicity.</text>
</comment>
<evidence type="ECO:0000313" key="12">
    <source>
        <dbReference type="Proteomes" id="UP000235025"/>
    </source>
</evidence>
<dbReference type="GO" id="GO:0046872">
    <property type="term" value="F:metal ion binding"/>
    <property type="evidence" value="ECO:0007669"/>
    <property type="project" value="UniProtKB-KW"/>
</dbReference>
<feature type="transmembrane region" description="Helical" evidence="10">
    <location>
        <begin position="107"/>
        <end position="128"/>
    </location>
</feature>
<evidence type="ECO:0000256" key="1">
    <source>
        <dbReference type="ARBA" id="ARBA00004651"/>
    </source>
</evidence>
<comment type="caution">
    <text evidence="11">The sequence shown here is derived from an EMBL/GenBank/DDBJ whole genome shotgun (WGS) entry which is preliminary data.</text>
</comment>
<comment type="subcellular location">
    <subcellularLocation>
        <location evidence="1 10">Cell membrane</location>
        <topology evidence="1 10">Multi-pass membrane protein</topology>
    </subcellularLocation>
</comment>
<dbReference type="AlphaFoldDB" id="A0A2N6KJA0"/>
<keyword evidence="2 10" id="KW-1003">Cell membrane</keyword>
<dbReference type="PANTHER" id="PTHR28259">
    <property type="entry name" value="FLUORIDE EXPORT PROTEIN 1-RELATED"/>
    <property type="match status" value="1"/>
</dbReference>
<dbReference type="PANTHER" id="PTHR28259:SF1">
    <property type="entry name" value="FLUORIDE EXPORT PROTEIN 1-RELATED"/>
    <property type="match status" value="1"/>
</dbReference>